<feature type="signal peptide" evidence="1">
    <location>
        <begin position="1"/>
        <end position="20"/>
    </location>
</feature>
<evidence type="ECO:0008006" key="4">
    <source>
        <dbReference type="Google" id="ProtNLM"/>
    </source>
</evidence>
<sequence length="114" mass="12698">MVRYVSFFVCLMLTVDLGLSLVCYTCTSTNVHSCLVAANRQTVRCGRAAPGYTTLCSYIETYDPYRRMYDVQAGCQIVSGVDTMTTIQHKLCSKPNLTVNKCRLCATDYCNGVH</sequence>
<name>A0A5N4A6M8_PHOPY</name>
<reference evidence="2 3" key="1">
    <citation type="journal article" date="2018" name="Elife">
        <title>Firefly genomes illuminate parallel origins of bioluminescence in beetles.</title>
        <authorList>
            <person name="Fallon T.R."/>
            <person name="Lower S.E."/>
            <person name="Chang C.H."/>
            <person name="Bessho-Uehara M."/>
            <person name="Martin G.J."/>
            <person name="Bewick A.J."/>
            <person name="Behringer M."/>
            <person name="Debat H.J."/>
            <person name="Wong I."/>
            <person name="Day J.C."/>
            <person name="Suvorov A."/>
            <person name="Silva C.J."/>
            <person name="Stanger-Hall K.F."/>
            <person name="Hall D.W."/>
            <person name="Schmitz R.J."/>
            <person name="Nelson D.R."/>
            <person name="Lewis S.M."/>
            <person name="Shigenobu S."/>
            <person name="Bybee S.M."/>
            <person name="Larracuente A.M."/>
            <person name="Oba Y."/>
            <person name="Weng J.K."/>
        </authorList>
    </citation>
    <scope>NUCLEOTIDE SEQUENCE [LARGE SCALE GENOMIC DNA]</scope>
    <source>
        <strain evidence="2">1611_PpyrPB1</strain>
        <tissue evidence="2">Whole body</tissue>
    </source>
</reference>
<feature type="chain" id="PRO_5024404624" description="Protein sleepless" evidence="1">
    <location>
        <begin position="21"/>
        <end position="114"/>
    </location>
</feature>
<keyword evidence="1" id="KW-0732">Signal</keyword>
<proteinExistence type="predicted"/>
<gene>
    <name evidence="2" type="ORF">PPYR_12539</name>
</gene>
<evidence type="ECO:0000256" key="1">
    <source>
        <dbReference type="SAM" id="SignalP"/>
    </source>
</evidence>
<evidence type="ECO:0000313" key="2">
    <source>
        <dbReference type="EMBL" id="KAB0792919.1"/>
    </source>
</evidence>
<protein>
    <recommendedName>
        <fullName evidence="4">Protein sleepless</fullName>
    </recommendedName>
</protein>
<comment type="caution">
    <text evidence="2">The sequence shown here is derived from an EMBL/GenBank/DDBJ whole genome shotgun (WGS) entry which is preliminary data.</text>
</comment>
<dbReference type="Proteomes" id="UP000327044">
    <property type="component" value="Unassembled WGS sequence"/>
</dbReference>
<organism evidence="2 3">
    <name type="scientific">Photinus pyralis</name>
    <name type="common">Common eastern firefly</name>
    <name type="synonym">Lampyris pyralis</name>
    <dbReference type="NCBI Taxonomy" id="7054"/>
    <lineage>
        <taxon>Eukaryota</taxon>
        <taxon>Metazoa</taxon>
        <taxon>Ecdysozoa</taxon>
        <taxon>Arthropoda</taxon>
        <taxon>Hexapoda</taxon>
        <taxon>Insecta</taxon>
        <taxon>Pterygota</taxon>
        <taxon>Neoptera</taxon>
        <taxon>Endopterygota</taxon>
        <taxon>Coleoptera</taxon>
        <taxon>Polyphaga</taxon>
        <taxon>Elateriformia</taxon>
        <taxon>Elateroidea</taxon>
        <taxon>Lampyridae</taxon>
        <taxon>Lampyrinae</taxon>
        <taxon>Photinus</taxon>
    </lineage>
</organism>
<dbReference type="InParanoid" id="A0A5N4A6M8"/>
<dbReference type="EMBL" id="VVIM01000009">
    <property type="protein sequence ID" value="KAB0792919.1"/>
    <property type="molecule type" value="Genomic_DNA"/>
</dbReference>
<evidence type="ECO:0000313" key="3">
    <source>
        <dbReference type="Proteomes" id="UP000327044"/>
    </source>
</evidence>
<dbReference type="AlphaFoldDB" id="A0A5N4A6M8"/>
<keyword evidence="3" id="KW-1185">Reference proteome</keyword>
<accession>A0A5N4A6M8</accession>